<comment type="caution">
    <text evidence="1">The sequence shown here is derived from an EMBL/GenBank/DDBJ whole genome shotgun (WGS) entry which is preliminary data.</text>
</comment>
<evidence type="ECO:0000313" key="2">
    <source>
        <dbReference type="Proteomes" id="UP000828390"/>
    </source>
</evidence>
<dbReference type="EMBL" id="JAIWYP010000002">
    <property type="protein sequence ID" value="KAH3870564.1"/>
    <property type="molecule type" value="Genomic_DNA"/>
</dbReference>
<name>A0A9D4M774_DREPO</name>
<sequence>MPSPVHMSTISTKLNQSVLTSPKISTRIDKSNVLLEGGGQFEEGQAYMIRDRLGNSRKMVWKNGTFVDLEDTFSSRIAFFLAVDVVFFSNQK</sequence>
<accession>A0A9D4M774</accession>
<protein>
    <submittedName>
        <fullName evidence="1">Uncharacterized protein</fullName>
    </submittedName>
</protein>
<keyword evidence="2" id="KW-1185">Reference proteome</keyword>
<dbReference type="Proteomes" id="UP000828390">
    <property type="component" value="Unassembled WGS sequence"/>
</dbReference>
<proteinExistence type="predicted"/>
<organism evidence="1 2">
    <name type="scientific">Dreissena polymorpha</name>
    <name type="common">Zebra mussel</name>
    <name type="synonym">Mytilus polymorpha</name>
    <dbReference type="NCBI Taxonomy" id="45954"/>
    <lineage>
        <taxon>Eukaryota</taxon>
        <taxon>Metazoa</taxon>
        <taxon>Spiralia</taxon>
        <taxon>Lophotrochozoa</taxon>
        <taxon>Mollusca</taxon>
        <taxon>Bivalvia</taxon>
        <taxon>Autobranchia</taxon>
        <taxon>Heteroconchia</taxon>
        <taxon>Euheterodonta</taxon>
        <taxon>Imparidentia</taxon>
        <taxon>Neoheterodontei</taxon>
        <taxon>Myida</taxon>
        <taxon>Dreissenoidea</taxon>
        <taxon>Dreissenidae</taxon>
        <taxon>Dreissena</taxon>
    </lineage>
</organism>
<reference evidence="1" key="2">
    <citation type="submission" date="2020-11" db="EMBL/GenBank/DDBJ databases">
        <authorList>
            <person name="McCartney M.A."/>
            <person name="Auch B."/>
            <person name="Kono T."/>
            <person name="Mallez S."/>
            <person name="Becker A."/>
            <person name="Gohl D.M."/>
            <person name="Silverstein K.A.T."/>
            <person name="Koren S."/>
            <person name="Bechman K.B."/>
            <person name="Herman A."/>
            <person name="Abrahante J.E."/>
            <person name="Garbe J."/>
        </authorList>
    </citation>
    <scope>NUCLEOTIDE SEQUENCE</scope>
    <source>
        <strain evidence="1">Duluth1</strain>
        <tissue evidence="1">Whole animal</tissue>
    </source>
</reference>
<dbReference type="AlphaFoldDB" id="A0A9D4M774"/>
<reference evidence="1" key="1">
    <citation type="journal article" date="2019" name="bioRxiv">
        <title>The Genome of the Zebra Mussel, Dreissena polymorpha: A Resource for Invasive Species Research.</title>
        <authorList>
            <person name="McCartney M.A."/>
            <person name="Auch B."/>
            <person name="Kono T."/>
            <person name="Mallez S."/>
            <person name="Zhang Y."/>
            <person name="Obille A."/>
            <person name="Becker A."/>
            <person name="Abrahante J.E."/>
            <person name="Garbe J."/>
            <person name="Badalamenti J.P."/>
            <person name="Herman A."/>
            <person name="Mangelson H."/>
            <person name="Liachko I."/>
            <person name="Sullivan S."/>
            <person name="Sone E.D."/>
            <person name="Koren S."/>
            <person name="Silverstein K.A.T."/>
            <person name="Beckman K.B."/>
            <person name="Gohl D.M."/>
        </authorList>
    </citation>
    <scope>NUCLEOTIDE SEQUENCE</scope>
    <source>
        <strain evidence="1">Duluth1</strain>
        <tissue evidence="1">Whole animal</tissue>
    </source>
</reference>
<evidence type="ECO:0000313" key="1">
    <source>
        <dbReference type="EMBL" id="KAH3870564.1"/>
    </source>
</evidence>
<gene>
    <name evidence="1" type="ORF">DPMN_033752</name>
</gene>